<evidence type="ECO:0000313" key="2">
    <source>
        <dbReference type="EMBL" id="MFB9768580.1"/>
    </source>
</evidence>
<name>A0ABV5WRZ8_9LACO</name>
<comment type="caution">
    <text evidence="2">The sequence shown here is derived from an EMBL/GenBank/DDBJ whole genome shotgun (WGS) entry which is preliminary data.</text>
</comment>
<organism evidence="2 3">
    <name type="scientific">Lactiplantibacillus modestisalitolerans</name>
    <dbReference type="NCBI Taxonomy" id="1457219"/>
    <lineage>
        <taxon>Bacteria</taxon>
        <taxon>Bacillati</taxon>
        <taxon>Bacillota</taxon>
        <taxon>Bacilli</taxon>
        <taxon>Lactobacillales</taxon>
        <taxon>Lactobacillaceae</taxon>
        <taxon>Lactiplantibacillus</taxon>
    </lineage>
</organism>
<gene>
    <name evidence="2" type="ORF">ACFFLI_01685</name>
</gene>
<keyword evidence="1" id="KW-1133">Transmembrane helix</keyword>
<evidence type="ECO:0000256" key="1">
    <source>
        <dbReference type="SAM" id="Phobius"/>
    </source>
</evidence>
<evidence type="ECO:0000313" key="3">
    <source>
        <dbReference type="Proteomes" id="UP001589691"/>
    </source>
</evidence>
<dbReference type="EMBL" id="JBHLZY010000005">
    <property type="protein sequence ID" value="MFB9768580.1"/>
    <property type="molecule type" value="Genomic_DNA"/>
</dbReference>
<keyword evidence="3" id="KW-1185">Reference proteome</keyword>
<accession>A0ABV5WRZ8</accession>
<feature type="transmembrane region" description="Helical" evidence="1">
    <location>
        <begin position="27"/>
        <end position="45"/>
    </location>
</feature>
<proteinExistence type="predicted"/>
<reference evidence="2 3" key="1">
    <citation type="submission" date="2024-09" db="EMBL/GenBank/DDBJ databases">
        <authorList>
            <person name="Sun Q."/>
            <person name="Mori K."/>
        </authorList>
    </citation>
    <scope>NUCLEOTIDE SEQUENCE [LARGE SCALE GENOMIC DNA]</scope>
    <source>
        <strain evidence="2 3">TBRC 4576</strain>
    </source>
</reference>
<dbReference type="Proteomes" id="UP001589691">
    <property type="component" value="Unassembled WGS sequence"/>
</dbReference>
<protein>
    <submittedName>
        <fullName evidence="2">Uncharacterized protein</fullName>
    </submittedName>
</protein>
<sequence length="181" mass="20830">MAEAFDYNLGFERDGGMPKTQRRRGRLIIISIIGICAVILIWGLTRPSLRDRLVQTDPWYIFSDTTVTVRMNQHPARKADRLFSADGQQAKDAQVRVMFQDDGRGSLVTKKTMQRFRWRLKKNVITLRLPARGNQPARTVHWTLAKTRGKVAGQRFQGYTLQSDDYTGQFFVGKGFLLHRS</sequence>
<keyword evidence="1" id="KW-0812">Transmembrane</keyword>
<keyword evidence="1" id="KW-0472">Membrane</keyword>